<dbReference type="Proteomes" id="UP001164803">
    <property type="component" value="Chromosome"/>
</dbReference>
<dbReference type="RefSeq" id="WP_268045638.1">
    <property type="nucleotide sequence ID" value="NZ_CP104064.1"/>
</dbReference>
<evidence type="ECO:0008006" key="4">
    <source>
        <dbReference type="Google" id="ProtNLM"/>
    </source>
</evidence>
<name>A0ABY6Z748_9BACL</name>
<gene>
    <name evidence="2" type="ORF">NZD86_06235</name>
</gene>
<evidence type="ECO:0000256" key="1">
    <source>
        <dbReference type="SAM" id="MobiDB-lite"/>
    </source>
</evidence>
<evidence type="ECO:0000313" key="3">
    <source>
        <dbReference type="Proteomes" id="UP001164803"/>
    </source>
</evidence>
<keyword evidence="3" id="KW-1185">Reference proteome</keyword>
<accession>A0ABY6Z748</accession>
<sequence>MTKKHKEPTHNDANKTLPIEEHEERVQGETKRAKSGKPTT</sequence>
<proteinExistence type="predicted"/>
<protein>
    <recommendedName>
        <fullName evidence="4">YfhD-like protein</fullName>
    </recommendedName>
</protein>
<evidence type="ECO:0000313" key="2">
    <source>
        <dbReference type="EMBL" id="WAH38084.1"/>
    </source>
</evidence>
<reference evidence="2" key="1">
    <citation type="submission" date="2022-08" db="EMBL/GenBank/DDBJ databases">
        <title>Alicyclobacillus dauci DSM2870, complete genome.</title>
        <authorList>
            <person name="Wang Q."/>
            <person name="Cai R."/>
            <person name="Wang Z."/>
        </authorList>
    </citation>
    <scope>NUCLEOTIDE SEQUENCE</scope>
    <source>
        <strain evidence="2">DSM 28700</strain>
    </source>
</reference>
<feature type="region of interest" description="Disordered" evidence="1">
    <location>
        <begin position="1"/>
        <end position="40"/>
    </location>
</feature>
<organism evidence="2 3">
    <name type="scientific">Alicyclobacillus dauci</name>
    <dbReference type="NCBI Taxonomy" id="1475485"/>
    <lineage>
        <taxon>Bacteria</taxon>
        <taxon>Bacillati</taxon>
        <taxon>Bacillota</taxon>
        <taxon>Bacilli</taxon>
        <taxon>Bacillales</taxon>
        <taxon>Alicyclobacillaceae</taxon>
        <taxon>Alicyclobacillus</taxon>
    </lineage>
</organism>
<dbReference type="EMBL" id="CP104064">
    <property type="protein sequence ID" value="WAH38084.1"/>
    <property type="molecule type" value="Genomic_DNA"/>
</dbReference>
<feature type="compositionally biased region" description="Basic and acidic residues" evidence="1">
    <location>
        <begin position="8"/>
        <end position="32"/>
    </location>
</feature>